<sequence length="147" mass="16661">MATIEISAIEFPHWKKWANRERPSRNFDVPVGFGLLGIYVLATSEVDAGLSAEADRDLNEAVIYIGMSEHVERRLEQRHDAVDAYKQQSGDIAAENLRFTIWHSGAAKGQYERKAPVVAAATIAVYERVLLRQYAEKFGRLPRFNKL</sequence>
<organism evidence="1 2">
    <name type="scientific">Caballeronia glebae</name>
    <dbReference type="NCBI Taxonomy" id="1777143"/>
    <lineage>
        <taxon>Bacteria</taxon>
        <taxon>Pseudomonadati</taxon>
        <taxon>Pseudomonadota</taxon>
        <taxon>Betaproteobacteria</taxon>
        <taxon>Burkholderiales</taxon>
        <taxon>Burkholderiaceae</taxon>
        <taxon>Caballeronia</taxon>
    </lineage>
</organism>
<dbReference type="Proteomes" id="UP000054596">
    <property type="component" value="Unassembled WGS sequence"/>
</dbReference>
<keyword evidence="2" id="KW-1185">Reference proteome</keyword>
<protein>
    <recommendedName>
        <fullName evidence="3">GIY-YIG domain-containing protein</fullName>
    </recommendedName>
</protein>
<gene>
    <name evidence="1" type="ORF">AWB82_04209</name>
</gene>
<evidence type="ECO:0008006" key="3">
    <source>
        <dbReference type="Google" id="ProtNLM"/>
    </source>
</evidence>
<evidence type="ECO:0000313" key="1">
    <source>
        <dbReference type="EMBL" id="SAK70302.1"/>
    </source>
</evidence>
<dbReference type="AlphaFoldDB" id="A0A158BJQ0"/>
<comment type="caution">
    <text evidence="1">The sequence shown here is derived from an EMBL/GenBank/DDBJ whole genome shotgun (WGS) entry which is preliminary data.</text>
</comment>
<name>A0A158BJQ0_9BURK</name>
<proteinExistence type="predicted"/>
<dbReference type="RefSeq" id="WP_086970613.1">
    <property type="nucleotide sequence ID" value="NZ_FCOJ02000031.1"/>
</dbReference>
<dbReference type="EMBL" id="FCOJ02000031">
    <property type="protein sequence ID" value="SAK70302.1"/>
    <property type="molecule type" value="Genomic_DNA"/>
</dbReference>
<dbReference type="OrthoDB" id="1427111at2"/>
<evidence type="ECO:0000313" key="2">
    <source>
        <dbReference type="Proteomes" id="UP000054596"/>
    </source>
</evidence>
<dbReference type="STRING" id="1777143.AWB82_04209"/>
<accession>A0A158BJQ0</accession>
<reference evidence="1" key="1">
    <citation type="submission" date="2016-01" db="EMBL/GenBank/DDBJ databases">
        <authorList>
            <person name="Peeters C."/>
        </authorList>
    </citation>
    <scope>NUCLEOTIDE SEQUENCE [LARGE SCALE GENOMIC DNA]</scope>
    <source>
        <strain evidence="1">LMG 29325</strain>
    </source>
</reference>